<dbReference type="Proteomes" id="UP001597511">
    <property type="component" value="Unassembled WGS sequence"/>
</dbReference>
<comment type="caution">
    <text evidence="1">The sequence shown here is derived from an EMBL/GenBank/DDBJ whole genome shotgun (WGS) entry which is preliminary data.</text>
</comment>
<sequence>MKKITVVLFSLVLFSCGSGDMKVPDPPKDINTVKTAIKGKTFTADKTGFFGVLTVNDKQEVSWIDPAKEPEKYAKEAAEELNGKFSLSFVNDTAVNIVSKEVTTTGTYVVDDAVGEYDKGMAGIKLRLSYVDTTMSFGFGDSSPMTMTYTYFVKGAHDKELLLQMPREINRRPLIVLLKAK</sequence>
<evidence type="ECO:0000313" key="1">
    <source>
        <dbReference type="EMBL" id="MFD2918493.1"/>
    </source>
</evidence>
<organism evidence="1 2">
    <name type="scientific">Terrimonas rubra</name>
    <dbReference type="NCBI Taxonomy" id="1035890"/>
    <lineage>
        <taxon>Bacteria</taxon>
        <taxon>Pseudomonadati</taxon>
        <taxon>Bacteroidota</taxon>
        <taxon>Chitinophagia</taxon>
        <taxon>Chitinophagales</taxon>
        <taxon>Chitinophagaceae</taxon>
        <taxon>Terrimonas</taxon>
    </lineage>
</organism>
<gene>
    <name evidence="1" type="ORF">ACFS6H_02155</name>
</gene>
<protein>
    <recommendedName>
        <fullName evidence="3">Lipoprotein</fullName>
    </recommendedName>
</protein>
<keyword evidence="2" id="KW-1185">Reference proteome</keyword>
<name>A0ABW5ZZP7_9BACT</name>
<evidence type="ECO:0008006" key="3">
    <source>
        <dbReference type="Google" id="ProtNLM"/>
    </source>
</evidence>
<reference evidence="2" key="1">
    <citation type="journal article" date="2019" name="Int. J. Syst. Evol. Microbiol.">
        <title>The Global Catalogue of Microorganisms (GCM) 10K type strain sequencing project: providing services to taxonomists for standard genome sequencing and annotation.</title>
        <authorList>
            <consortium name="The Broad Institute Genomics Platform"/>
            <consortium name="The Broad Institute Genome Sequencing Center for Infectious Disease"/>
            <person name="Wu L."/>
            <person name="Ma J."/>
        </authorList>
    </citation>
    <scope>NUCLEOTIDE SEQUENCE [LARGE SCALE GENOMIC DNA]</scope>
    <source>
        <strain evidence="2">KCTC 23299</strain>
    </source>
</reference>
<proteinExistence type="predicted"/>
<dbReference type="RefSeq" id="WP_386094722.1">
    <property type="nucleotide sequence ID" value="NZ_JBHUOZ010000001.1"/>
</dbReference>
<accession>A0ABW5ZZP7</accession>
<evidence type="ECO:0000313" key="2">
    <source>
        <dbReference type="Proteomes" id="UP001597511"/>
    </source>
</evidence>
<dbReference type="PROSITE" id="PS51257">
    <property type="entry name" value="PROKAR_LIPOPROTEIN"/>
    <property type="match status" value="1"/>
</dbReference>
<dbReference type="EMBL" id="JBHUOZ010000001">
    <property type="protein sequence ID" value="MFD2918493.1"/>
    <property type="molecule type" value="Genomic_DNA"/>
</dbReference>